<dbReference type="GO" id="GO:0030163">
    <property type="term" value="P:protein catabolic process"/>
    <property type="evidence" value="ECO:0007669"/>
    <property type="project" value="InterPro"/>
</dbReference>
<dbReference type="InterPro" id="IPR022935">
    <property type="entry name" value="ClpS"/>
</dbReference>
<dbReference type="NCBIfam" id="NF000672">
    <property type="entry name" value="PRK00033.1-5"/>
    <property type="match status" value="1"/>
</dbReference>
<keyword evidence="3" id="KW-0645">Protease</keyword>
<dbReference type="Pfam" id="PF02617">
    <property type="entry name" value="ClpS"/>
    <property type="match status" value="1"/>
</dbReference>
<evidence type="ECO:0000313" key="3">
    <source>
        <dbReference type="EMBL" id="KJZ81784.1"/>
    </source>
</evidence>
<accession>A0A0F4VK73</accession>
<comment type="function">
    <text evidence="1">Involved in the modulation of the specificity of the ClpAP-mediated ATP-dependent protein degradation.</text>
</comment>
<dbReference type="EMBL" id="JMTK01000002">
    <property type="protein sequence ID" value="KJZ81784.1"/>
    <property type="molecule type" value="Genomic_DNA"/>
</dbReference>
<comment type="similarity">
    <text evidence="1">Belongs to the ClpS family.</text>
</comment>
<dbReference type="GO" id="GO:0008233">
    <property type="term" value="F:peptidase activity"/>
    <property type="evidence" value="ECO:0007669"/>
    <property type="project" value="UniProtKB-KW"/>
</dbReference>
<protein>
    <recommendedName>
        <fullName evidence="1">ATP-dependent Clp protease adapter protein ClpS</fullName>
    </recommendedName>
</protein>
<evidence type="ECO:0000256" key="1">
    <source>
        <dbReference type="HAMAP-Rule" id="MF_00302"/>
    </source>
</evidence>
<reference evidence="3 4" key="1">
    <citation type="journal article" date="2015" name="Phytopathology">
        <title>Genomes of Candidatus Liberibacter solanacearum haplotype A from New Zealand and the USA suggest significant genome plasticity in the species.</title>
        <authorList>
            <person name="Thompson S.M."/>
            <person name="Johnson C.P."/>
            <person name="Lu A.Y."/>
            <person name="Frampton R.A."/>
            <person name="Sullivan K.L."/>
            <person name="Fiers M.W."/>
            <person name="Crowhurst R.N."/>
            <person name="Pitman A.R."/>
            <person name="Scott I."/>
            <person name="Gudmestad N.C."/>
            <person name="Smith G.R."/>
        </authorList>
    </citation>
    <scope>NUCLEOTIDE SEQUENCE [LARGE SCALE GENOMIC DNA]</scope>
    <source>
        <strain evidence="3 4">LsoNZ1</strain>
    </source>
</reference>
<dbReference type="GO" id="GO:0006508">
    <property type="term" value="P:proteolysis"/>
    <property type="evidence" value="ECO:0007669"/>
    <property type="project" value="UniProtKB-UniRule"/>
</dbReference>
<evidence type="ECO:0000313" key="4">
    <source>
        <dbReference type="Proteomes" id="UP000033731"/>
    </source>
</evidence>
<sequence length="120" mass="13865">MVAISFVFMAKNHMNEKGVAGTDSCINTKAEISPKVRAPRLYRVLLVNDDYTPMEFVIHVLQKFFHKDHESSKSIMLKIHHQGIGECGVYAYEIAEMKVNQVMNYSRQNQHPLQCIMEHK</sequence>
<dbReference type="PATRIC" id="fig|556287.9.peg.532"/>
<dbReference type="AlphaFoldDB" id="A0A0F4VK73"/>
<evidence type="ECO:0000259" key="2">
    <source>
        <dbReference type="Pfam" id="PF02617"/>
    </source>
</evidence>
<dbReference type="PANTHER" id="PTHR33473">
    <property type="entry name" value="ATP-DEPENDENT CLP PROTEASE ADAPTER PROTEIN CLPS1, CHLOROPLASTIC"/>
    <property type="match status" value="1"/>
</dbReference>
<keyword evidence="4" id="KW-1185">Reference proteome</keyword>
<dbReference type="SUPFAM" id="SSF54736">
    <property type="entry name" value="ClpS-like"/>
    <property type="match status" value="1"/>
</dbReference>
<dbReference type="Gene3D" id="3.30.1390.10">
    <property type="match status" value="1"/>
</dbReference>
<dbReference type="InterPro" id="IPR003769">
    <property type="entry name" value="ClpS_core"/>
</dbReference>
<comment type="caution">
    <text evidence="3">The sequence shown here is derived from an EMBL/GenBank/DDBJ whole genome shotgun (WGS) entry which is preliminary data.</text>
</comment>
<dbReference type="FunFam" id="3.30.1390.10:FF:000002">
    <property type="entry name" value="ATP-dependent Clp protease adapter protein ClpS"/>
    <property type="match status" value="1"/>
</dbReference>
<gene>
    <name evidence="1" type="primary">clpS</name>
    <name evidence="3" type="ORF">DJ66_0508</name>
</gene>
<proteinExistence type="inferred from homology"/>
<feature type="domain" description="Adaptor protein ClpS core" evidence="2">
    <location>
        <begin position="38"/>
        <end position="115"/>
    </location>
</feature>
<name>A0A0F4VK73_9HYPH</name>
<dbReference type="InterPro" id="IPR014719">
    <property type="entry name" value="Ribosomal_bL12_C/ClpS-like"/>
</dbReference>
<dbReference type="HAMAP" id="MF_00302">
    <property type="entry name" value="ClpS"/>
    <property type="match status" value="1"/>
</dbReference>
<keyword evidence="3" id="KW-0378">Hydrolase</keyword>
<organism evidence="3 4">
    <name type="scientific">Candidatus Liberibacter solanacearum</name>
    <dbReference type="NCBI Taxonomy" id="556287"/>
    <lineage>
        <taxon>Bacteria</taxon>
        <taxon>Pseudomonadati</taxon>
        <taxon>Pseudomonadota</taxon>
        <taxon>Alphaproteobacteria</taxon>
        <taxon>Hyphomicrobiales</taxon>
        <taxon>Rhizobiaceae</taxon>
        <taxon>Liberibacter</taxon>
    </lineage>
</organism>
<dbReference type="PANTHER" id="PTHR33473:SF19">
    <property type="entry name" value="ATP-DEPENDENT CLP PROTEASE ADAPTER PROTEIN CLPS"/>
    <property type="match status" value="1"/>
</dbReference>
<comment type="subunit">
    <text evidence="1">Binds to the N-terminal domain of the chaperone ClpA.</text>
</comment>
<dbReference type="Proteomes" id="UP000033731">
    <property type="component" value="Unassembled WGS sequence"/>
</dbReference>